<evidence type="ECO:0000313" key="1">
    <source>
        <dbReference type="EMBL" id="PXF59597.1"/>
    </source>
</evidence>
<name>A0AC61L0X5_9EURY</name>
<evidence type="ECO:0000313" key="2">
    <source>
        <dbReference type="Proteomes" id="UP000248329"/>
    </source>
</evidence>
<comment type="caution">
    <text evidence="1">The sequence shown here is derived from an EMBL/GenBank/DDBJ whole genome shotgun (WGS) entry which is preliminary data.</text>
</comment>
<organism evidence="1 2">
    <name type="scientific">Candidatus Methanogaster sp</name>
    <dbReference type="NCBI Taxonomy" id="3386292"/>
    <lineage>
        <taxon>Archaea</taxon>
        <taxon>Methanobacteriati</taxon>
        <taxon>Methanobacteriota</taxon>
        <taxon>Stenosarchaea group</taxon>
        <taxon>Methanomicrobia</taxon>
        <taxon>Methanosarcinales</taxon>
        <taxon>ANME-2 cluster</taxon>
        <taxon>Candidatus Methanogasteraceae</taxon>
        <taxon>Candidatus Methanogaster</taxon>
    </lineage>
</organism>
<gene>
    <name evidence="1" type="ORF">C4B59_10940</name>
</gene>
<protein>
    <submittedName>
        <fullName evidence="1">Uncharacterized protein</fullName>
    </submittedName>
</protein>
<dbReference type="Proteomes" id="UP000248329">
    <property type="component" value="Unassembled WGS sequence"/>
</dbReference>
<dbReference type="EMBL" id="PQXF01000023">
    <property type="protein sequence ID" value="PXF59597.1"/>
    <property type="molecule type" value="Genomic_DNA"/>
</dbReference>
<reference evidence="1" key="1">
    <citation type="submission" date="2018-01" db="EMBL/GenBank/DDBJ databases">
        <authorList>
            <person name="Krukenberg V."/>
        </authorList>
    </citation>
    <scope>NUCLEOTIDE SEQUENCE</scope>
    <source>
        <strain evidence="1">E20ANME2</strain>
    </source>
</reference>
<sequence>MTAIILPTKNESESIRETIDRIRSVCSDQIVVVDGHSTDGTAEIARQMGATVISDNGRGKGDALRVAFEYVDDDVVFVDVDDTYPVDRIPEFIDALKENDLVIGERTEFVAGSLPLLLRIGDWMSRTAFLVLYGVRLDNLSGFRGITRDAISQMKLESDGFGIETEITAKSVRLGLRIRKISIAYSVREGDSKFNPVRDGVAVVCAMVRYRFSRGLSRPRV</sequence>
<accession>A0AC61L0X5</accession>
<proteinExistence type="predicted"/>